<feature type="non-terminal residue" evidence="1">
    <location>
        <position position="91"/>
    </location>
</feature>
<reference evidence="1" key="1">
    <citation type="journal article" date="2014" name="Front. Microbiol.">
        <title>High frequency of phylogenetically diverse reductive dehalogenase-homologous genes in deep subseafloor sedimentary metagenomes.</title>
        <authorList>
            <person name="Kawai M."/>
            <person name="Futagami T."/>
            <person name="Toyoda A."/>
            <person name="Takaki Y."/>
            <person name="Nishi S."/>
            <person name="Hori S."/>
            <person name="Arai W."/>
            <person name="Tsubouchi T."/>
            <person name="Morono Y."/>
            <person name="Uchiyama I."/>
            <person name="Ito T."/>
            <person name="Fujiyama A."/>
            <person name="Inagaki F."/>
            <person name="Takami H."/>
        </authorList>
    </citation>
    <scope>NUCLEOTIDE SEQUENCE</scope>
    <source>
        <strain evidence="1">Expedition CK06-06</strain>
    </source>
</reference>
<dbReference type="Pfam" id="PF02583">
    <property type="entry name" value="Trns_repr_metal"/>
    <property type="match status" value="1"/>
</dbReference>
<sequence>MRSYLSIRFAGLDRFTERMLAYPIGVCQHRSDPIMAQETKVDTEALLARLRRIEGQIRGIHRMVSEDRMCEDVMTQLMAARSGLDQVGLLI</sequence>
<gene>
    <name evidence="1" type="ORF">S01H1_31484</name>
</gene>
<dbReference type="Gene3D" id="1.20.58.1000">
    <property type="entry name" value="Metal-sensitive repressor, helix protomer"/>
    <property type="match status" value="1"/>
</dbReference>
<dbReference type="PANTHER" id="PTHR33677">
    <property type="entry name" value="TRANSCRIPTIONAL REPRESSOR FRMR-RELATED"/>
    <property type="match status" value="1"/>
</dbReference>
<dbReference type="GO" id="GO:0003677">
    <property type="term" value="F:DNA binding"/>
    <property type="evidence" value="ECO:0007669"/>
    <property type="project" value="InterPro"/>
</dbReference>
<dbReference type="InterPro" id="IPR003735">
    <property type="entry name" value="Metal_Tscrpt_repr"/>
</dbReference>
<proteinExistence type="predicted"/>
<organism evidence="1">
    <name type="scientific">marine sediment metagenome</name>
    <dbReference type="NCBI Taxonomy" id="412755"/>
    <lineage>
        <taxon>unclassified sequences</taxon>
        <taxon>metagenomes</taxon>
        <taxon>ecological metagenomes</taxon>
    </lineage>
</organism>
<comment type="caution">
    <text evidence="1">The sequence shown here is derived from an EMBL/GenBank/DDBJ whole genome shotgun (WGS) entry which is preliminary data.</text>
</comment>
<dbReference type="EMBL" id="BARS01019422">
    <property type="protein sequence ID" value="GAF90737.1"/>
    <property type="molecule type" value="Genomic_DNA"/>
</dbReference>
<name>X0TRF4_9ZZZZ</name>
<evidence type="ECO:0000313" key="1">
    <source>
        <dbReference type="EMBL" id="GAF90737.1"/>
    </source>
</evidence>
<protein>
    <submittedName>
        <fullName evidence="1">Uncharacterized protein</fullName>
    </submittedName>
</protein>
<dbReference type="GO" id="GO:0046872">
    <property type="term" value="F:metal ion binding"/>
    <property type="evidence" value="ECO:0007669"/>
    <property type="project" value="InterPro"/>
</dbReference>
<dbReference type="InterPro" id="IPR038390">
    <property type="entry name" value="Metal_Tscrpt_repr_sf"/>
</dbReference>
<accession>X0TRF4</accession>
<dbReference type="CDD" id="cd10148">
    <property type="entry name" value="CsoR-like_DUF156"/>
    <property type="match status" value="1"/>
</dbReference>
<dbReference type="GO" id="GO:0006355">
    <property type="term" value="P:regulation of DNA-templated transcription"/>
    <property type="evidence" value="ECO:0007669"/>
    <property type="project" value="InterPro"/>
</dbReference>
<dbReference type="AlphaFoldDB" id="X0TRF4"/>